<keyword evidence="3 5" id="KW-1133">Transmembrane helix</keyword>
<keyword evidence="4 5" id="KW-0472">Membrane</keyword>
<feature type="transmembrane region" description="Helical" evidence="5">
    <location>
        <begin position="215"/>
        <end position="234"/>
    </location>
</feature>
<sequence length="268" mass="29401">MAIGARELSGSLDTFQVLFLRSVFGLLVISSLMIVTRQARARFTTRLPLHCVRNVFHFAGQYGWFLGISILPLAEVFALEFTVPLWTALIAWLFLGERLTANKLVAIVLGLFGVMLIVKPGTQLFSYASFVVLAAAICYSVSHACTKGLASSESPITILFYMCVVQLPIGLVLAIPNWVTPQGEQWLWLSVVSVTALTAHYCMTKAMQHTEVTHVVVMDFLRLPIIGAVGVALYGEPLQLSLLVGAAIMLTGNVWQLMARNNESISRD</sequence>
<proteinExistence type="predicted"/>
<evidence type="ECO:0000259" key="6">
    <source>
        <dbReference type="Pfam" id="PF00892"/>
    </source>
</evidence>
<evidence type="ECO:0000256" key="1">
    <source>
        <dbReference type="ARBA" id="ARBA00004141"/>
    </source>
</evidence>
<feature type="domain" description="EamA" evidence="6">
    <location>
        <begin position="4"/>
        <end position="118"/>
    </location>
</feature>
<feature type="transmembrane region" description="Helical" evidence="5">
    <location>
        <begin position="240"/>
        <end position="258"/>
    </location>
</feature>
<gene>
    <name evidence="7" type="ORF">VISI1226_08589</name>
</gene>
<comment type="caution">
    <text evidence="7">The sequence shown here is derived from an EMBL/GenBank/DDBJ whole genome shotgun (WGS) entry which is preliminary data.</text>
</comment>
<dbReference type="InterPro" id="IPR037185">
    <property type="entry name" value="EmrE-like"/>
</dbReference>
<feature type="transmembrane region" description="Helical" evidence="5">
    <location>
        <begin position="185"/>
        <end position="203"/>
    </location>
</feature>
<dbReference type="Gene3D" id="1.10.3730.20">
    <property type="match status" value="1"/>
</dbReference>
<protein>
    <submittedName>
        <fullName evidence="7">Membrane protein</fullName>
    </submittedName>
</protein>
<feature type="transmembrane region" description="Helical" evidence="5">
    <location>
        <begin position="15"/>
        <end position="35"/>
    </location>
</feature>
<reference evidence="7 8" key="1">
    <citation type="journal article" date="2012" name="Int. J. Syst. Evol. Microbiol.">
        <title>Vibrio caribbeanicus sp. nov., isolated from the marine sponge Scleritoderma cyanea.</title>
        <authorList>
            <person name="Hoffmann M."/>
            <person name="Monday S.R."/>
            <person name="Allard M.W."/>
            <person name="Strain E.A."/>
            <person name="Whittaker P."/>
            <person name="Naum M."/>
            <person name="McCarthy P.J."/>
            <person name="Lopez J.V."/>
            <person name="Fischer M."/>
            <person name="Brown E.W."/>
        </authorList>
    </citation>
    <scope>NUCLEOTIDE SEQUENCE [LARGE SCALE GENOMIC DNA]</scope>
    <source>
        <strain evidence="8">DSMZ 21326</strain>
    </source>
</reference>
<evidence type="ECO:0000256" key="4">
    <source>
        <dbReference type="ARBA" id="ARBA00023136"/>
    </source>
</evidence>
<evidence type="ECO:0000256" key="2">
    <source>
        <dbReference type="ARBA" id="ARBA00022692"/>
    </source>
</evidence>
<dbReference type="eggNOG" id="COG0697">
    <property type="taxonomic scope" value="Bacteria"/>
</dbReference>
<dbReference type="SUPFAM" id="SSF103481">
    <property type="entry name" value="Multidrug resistance efflux transporter EmrE"/>
    <property type="match status" value="2"/>
</dbReference>
<evidence type="ECO:0000313" key="7">
    <source>
        <dbReference type="EMBL" id="EGA67969.1"/>
    </source>
</evidence>
<accession>E8MDI3</accession>
<comment type="subcellular location">
    <subcellularLocation>
        <location evidence="1">Membrane</location>
        <topology evidence="1">Multi-pass membrane protein</topology>
    </subcellularLocation>
</comment>
<dbReference type="PANTHER" id="PTHR22911">
    <property type="entry name" value="ACYL-MALONYL CONDENSING ENZYME-RELATED"/>
    <property type="match status" value="1"/>
</dbReference>
<evidence type="ECO:0000313" key="8">
    <source>
        <dbReference type="Proteomes" id="UP000006228"/>
    </source>
</evidence>
<name>E8MDI3_PHOS4</name>
<dbReference type="Pfam" id="PF00892">
    <property type="entry name" value="EamA"/>
    <property type="match status" value="2"/>
</dbReference>
<feature type="transmembrane region" description="Helical" evidence="5">
    <location>
        <begin position="124"/>
        <end position="146"/>
    </location>
</feature>
<dbReference type="InterPro" id="IPR000620">
    <property type="entry name" value="EamA_dom"/>
</dbReference>
<feature type="transmembrane region" description="Helical" evidence="5">
    <location>
        <begin position="102"/>
        <end position="118"/>
    </location>
</feature>
<dbReference type="AlphaFoldDB" id="E8MDI3"/>
<evidence type="ECO:0000256" key="5">
    <source>
        <dbReference type="SAM" id="Phobius"/>
    </source>
</evidence>
<organism evidence="7 8">
    <name type="scientific">Vibrio sinaloensis DSM 21326</name>
    <dbReference type="NCBI Taxonomy" id="945550"/>
    <lineage>
        <taxon>Bacteria</taxon>
        <taxon>Pseudomonadati</taxon>
        <taxon>Pseudomonadota</taxon>
        <taxon>Gammaproteobacteria</taxon>
        <taxon>Vibrionales</taxon>
        <taxon>Vibrionaceae</taxon>
        <taxon>Vibrio</taxon>
        <taxon>Vibrio oreintalis group</taxon>
    </lineage>
</organism>
<evidence type="ECO:0000256" key="3">
    <source>
        <dbReference type="ARBA" id="ARBA00022989"/>
    </source>
</evidence>
<dbReference type="PANTHER" id="PTHR22911:SF6">
    <property type="entry name" value="SOLUTE CARRIER FAMILY 35 MEMBER G1"/>
    <property type="match status" value="1"/>
</dbReference>
<dbReference type="Proteomes" id="UP000006228">
    <property type="component" value="Unassembled WGS sequence"/>
</dbReference>
<feature type="transmembrane region" description="Helical" evidence="5">
    <location>
        <begin position="158"/>
        <end position="179"/>
    </location>
</feature>
<feature type="domain" description="EamA" evidence="6">
    <location>
        <begin position="129"/>
        <end position="252"/>
    </location>
</feature>
<dbReference type="GO" id="GO:0016020">
    <property type="term" value="C:membrane"/>
    <property type="evidence" value="ECO:0007669"/>
    <property type="project" value="UniProtKB-SubCell"/>
</dbReference>
<dbReference type="EMBL" id="AEVT01000122">
    <property type="protein sequence ID" value="EGA67969.1"/>
    <property type="molecule type" value="Genomic_DNA"/>
</dbReference>
<keyword evidence="2 5" id="KW-0812">Transmembrane</keyword>